<dbReference type="AlphaFoldDB" id="A0A836KC18"/>
<keyword evidence="3" id="KW-1185">Reference proteome</keyword>
<reference evidence="3" key="2">
    <citation type="journal article" date="2021" name="Sci. Data">
        <title>Chromosome-scale genome sequencing, assembly and annotation of six genomes from subfamily Leishmaniinae.</title>
        <authorList>
            <person name="Almutairi H."/>
            <person name="Urbaniak M.D."/>
            <person name="Bates M.D."/>
            <person name="Jariyapan N."/>
            <person name="Kwakye-Nuako G."/>
            <person name="Thomaz Soccol V."/>
            <person name="Al-Salem W.S."/>
            <person name="Dillon R.J."/>
            <person name="Bates P.A."/>
            <person name="Gatherer D."/>
        </authorList>
    </citation>
    <scope>NUCLEOTIDE SEQUENCE [LARGE SCALE GENOMIC DNA]</scope>
</reference>
<dbReference type="KEGG" id="lmat:92511092"/>
<dbReference type="OrthoDB" id="273196at2759"/>
<name>A0A836KC18_9TRYP</name>
<feature type="region of interest" description="Disordered" evidence="1">
    <location>
        <begin position="557"/>
        <end position="594"/>
    </location>
</feature>
<sequence length="920" mass="97728">MLGRKGRWQAMLCSRRPSLLTGGSRLTPASSFQRTQAPCLGTTAAATVCKSLAKPFLADVGIIHPNASLPIVLAAPSADVLATRLGPGTSAHETLRHALGTRDAYRIFSALLRAQQMTTGTLCSELELLLSNLEEEADSLATVICACVAVSLRPLDWPPWVSARFVTAGTASMPMAPNYVSIGTGRDAGADEAVKGVGEVWMDASPLRVTAADILRRIASRLPPQGACCSVSSPCLTLLKWLALLCGVALALSPKTALRLAAEASRVSLDAAGVALATFCASHSLTATGSRGKSAAAAVGHTRETWWLSLWMELTQPSTQPPCPPPFSLEAVIASPAALVCTSGLLSADLRKRRVSWHLHCLIASKEVHRAARLLAGLCDDKSTALWGGDAAPEMWTRTSTPIPVLVSTQAELLSALTPQLLGEDGIGEQLALSLMMHLKCVQSQSKQPWSGVPQSLSFVPTVAANALLYARMLQYLLMSSRHVCSRDSYVQHLHDLSLLLSHGSIYALAASLVPADQPLTAVMVAAKDTHREGHMQLLVGALRDVVDSLCEEPAPAATGAATEESAASTPRALATESAPSSNSVAPSTGKKRWGAAKVKEVQGPLELAEACSRGAASWRWREDVLSEADGTVQAAVRLLISLLELCSSQKNRLPLRTAEPKWRRELRERTAVRAHKFELLLQELPHAELRALLHTLLGHGYIREGSQLGVSLVRGEQLDLRYYTLPLLGSLYVAVSALPSSASALTGAEAETESEKEAVYRMYRRRLELCGTADFNVSAPSQPRARGCRICSVGEKEHRDGAATLTSCDSDDSGAAATTALVCTPENKLVQALVLASARPVTSFESYATAELANCLLNRRVILPGRGMVVDVGPAGVSFNDSFGGGTGAVFGPWRCTGVVTWEQEGGTARETRLRGDGD</sequence>
<gene>
    <name evidence="2" type="ORF">LSCM1_00954</name>
</gene>
<proteinExistence type="predicted"/>
<dbReference type="Proteomes" id="UP000673552">
    <property type="component" value="Unassembled WGS sequence"/>
</dbReference>
<accession>A0A836KC18</accession>
<protein>
    <submittedName>
        <fullName evidence="2">Uncharacterized protein</fullName>
    </submittedName>
</protein>
<dbReference type="RefSeq" id="XP_067174685.1">
    <property type="nucleotide sequence ID" value="XM_067318580.1"/>
</dbReference>
<feature type="compositionally biased region" description="Polar residues" evidence="1">
    <location>
        <begin position="578"/>
        <end position="587"/>
    </location>
</feature>
<reference evidence="3" key="1">
    <citation type="journal article" date="2021" name="Microbiol. Resour. Announc.">
        <title>LGAAP: Leishmaniinae Genome Assembly and Annotation Pipeline.</title>
        <authorList>
            <person name="Almutairi H."/>
            <person name="Urbaniak M.D."/>
            <person name="Bates M.D."/>
            <person name="Jariyapan N."/>
            <person name="Kwakye-Nuako G."/>
            <person name="Thomaz-Soccol V."/>
            <person name="Al-Salem W.S."/>
            <person name="Dillon R.J."/>
            <person name="Bates P.A."/>
            <person name="Gatherer D."/>
        </authorList>
    </citation>
    <scope>NUCLEOTIDE SEQUENCE [LARGE SCALE GENOMIC DNA]</scope>
</reference>
<evidence type="ECO:0000313" key="2">
    <source>
        <dbReference type="EMBL" id="KAG5466777.1"/>
    </source>
</evidence>
<comment type="caution">
    <text evidence="2">The sequence shown here is derived from an EMBL/GenBank/DDBJ whole genome shotgun (WGS) entry which is preliminary data.</text>
</comment>
<dbReference type="GeneID" id="92511092"/>
<feature type="compositionally biased region" description="Low complexity" evidence="1">
    <location>
        <begin position="557"/>
        <end position="571"/>
    </location>
</feature>
<evidence type="ECO:0000256" key="1">
    <source>
        <dbReference type="SAM" id="MobiDB-lite"/>
    </source>
</evidence>
<dbReference type="EMBL" id="JAFEUZ010000035">
    <property type="protein sequence ID" value="KAG5466777.1"/>
    <property type="molecule type" value="Genomic_DNA"/>
</dbReference>
<organism evidence="2 3">
    <name type="scientific">Leishmania martiniquensis</name>
    <dbReference type="NCBI Taxonomy" id="1580590"/>
    <lineage>
        <taxon>Eukaryota</taxon>
        <taxon>Discoba</taxon>
        <taxon>Euglenozoa</taxon>
        <taxon>Kinetoplastea</taxon>
        <taxon>Metakinetoplastina</taxon>
        <taxon>Trypanosomatida</taxon>
        <taxon>Trypanosomatidae</taxon>
        <taxon>Leishmaniinae</taxon>
        <taxon>Leishmania</taxon>
    </lineage>
</organism>
<evidence type="ECO:0000313" key="3">
    <source>
        <dbReference type="Proteomes" id="UP000673552"/>
    </source>
</evidence>